<reference evidence="2 3" key="1">
    <citation type="journal article" date="2013" name="Antonie Van Leeuwenhoek">
        <title>Paracoccus zhejiangensis sp. nov., isolated from activated sludge in wastewater-treatment system.</title>
        <authorList>
            <person name="Wu Z.G."/>
            <person name="Zhang D.F."/>
            <person name="Liu Y.L."/>
            <person name="Wang F."/>
            <person name="Jiang X."/>
            <person name="Li C."/>
            <person name="Li S.P."/>
            <person name="Hong Q."/>
            <person name="Li W.J."/>
        </authorList>
    </citation>
    <scope>NUCLEOTIDE SEQUENCE [LARGE SCALE GENOMIC DNA]</scope>
    <source>
        <strain evidence="2 3">J6</strain>
    </source>
</reference>
<feature type="domain" description="GSCFA" evidence="1">
    <location>
        <begin position="56"/>
        <end position="317"/>
    </location>
</feature>
<dbReference type="OrthoDB" id="369216at2"/>
<dbReference type="EMBL" id="CP025430">
    <property type="protein sequence ID" value="AUH66154.1"/>
    <property type="molecule type" value="Genomic_DNA"/>
</dbReference>
<gene>
    <name evidence="2" type="ORF">CX676_04365</name>
</gene>
<dbReference type="RefSeq" id="WP_101754131.1">
    <property type="nucleotide sequence ID" value="NZ_CP025430.1"/>
</dbReference>
<keyword evidence="3" id="KW-1185">Reference proteome</keyword>
<accession>A0A2H5F3N2</accession>
<organism evidence="2 3">
    <name type="scientific">Paracoccus zhejiangensis</name>
    <dbReference type="NCBI Taxonomy" id="1077935"/>
    <lineage>
        <taxon>Bacteria</taxon>
        <taxon>Pseudomonadati</taxon>
        <taxon>Pseudomonadota</taxon>
        <taxon>Alphaproteobacteria</taxon>
        <taxon>Rhodobacterales</taxon>
        <taxon>Paracoccaceae</taxon>
        <taxon>Paracoccus</taxon>
    </lineage>
</organism>
<evidence type="ECO:0000313" key="2">
    <source>
        <dbReference type="EMBL" id="AUH66154.1"/>
    </source>
</evidence>
<sequence length="463" mass="52399">MERKHILDVSANEAFGLARRNRLRRYPSPDQGAERLYPLAWPQAKPSFQIMPTDTVFTIGSCFARNVEAALIENGMTVLSRDFDLGEVGESIGEAANFFNKYSIHSIYNELKWALERDTFPGEKVLYPSAGGAPYFDAQLGQSRLDYPLDQVLAFRHLYLDAMAQVKDADVIIITLGYVETWFDNELGIYLNVIPPIEVLRAQPERFNFRVLGYAEILETLHELYALLKKHREKPLKMLMTVSPVPLLATFRDVDVLVANAYSKSVQRAVLEQFVTEVPEVDYFPSYEFVTLSNPTIAWSRNDYRHVNPDLVARIMSSVISTYFPPAHQPQAKAEADANGAGAAAPTAAEGLTPAAIMSTAKLMLKLEEWDKMAALFAENAAVTDAHPDLLLQKAAMHRSQRQVPEEYAVLEQVHALAPDRPWPLERMIRLLRPLRRQELQDELMARHAARFPDRAEFRDQVA</sequence>
<dbReference type="InterPro" id="IPR014982">
    <property type="entry name" value="GSCFA"/>
</dbReference>
<dbReference type="Proteomes" id="UP000234530">
    <property type="component" value="Chromosome"/>
</dbReference>
<evidence type="ECO:0000259" key="1">
    <source>
        <dbReference type="Pfam" id="PF08885"/>
    </source>
</evidence>
<dbReference type="Pfam" id="PF08885">
    <property type="entry name" value="GSCFA"/>
    <property type="match status" value="1"/>
</dbReference>
<evidence type="ECO:0000313" key="3">
    <source>
        <dbReference type="Proteomes" id="UP000234530"/>
    </source>
</evidence>
<dbReference type="AlphaFoldDB" id="A0A2H5F3N2"/>
<proteinExistence type="predicted"/>
<name>A0A2H5F3N2_9RHOB</name>
<dbReference type="KEGG" id="pzh:CX676_04365"/>
<protein>
    <submittedName>
        <fullName evidence="2">GSCFA family protein</fullName>
    </submittedName>
</protein>